<dbReference type="OrthoDB" id="2414662at2759"/>
<accession>V3ZL75</accession>
<gene>
    <name evidence="8" type="ORF">LOTGIDRAFT_146236</name>
</gene>
<dbReference type="InterPro" id="IPR015424">
    <property type="entry name" value="PyrdxlP-dep_Trfase"/>
</dbReference>
<dbReference type="RefSeq" id="XP_009064275.1">
    <property type="nucleotide sequence ID" value="XM_009066027.1"/>
</dbReference>
<dbReference type="InterPro" id="IPR015422">
    <property type="entry name" value="PyrdxlP-dep_Trfase_small"/>
</dbReference>
<feature type="domain" description="Aminotransferase class I/classII large" evidence="7">
    <location>
        <begin position="2"/>
        <end position="228"/>
    </location>
</feature>
<name>V3ZL75_LOTGI</name>
<dbReference type="EMBL" id="KB203334">
    <property type="protein sequence ID" value="ESO85037.1"/>
    <property type="molecule type" value="Genomic_DNA"/>
</dbReference>
<keyword evidence="5" id="KW-0663">Pyridoxal phosphate</keyword>
<dbReference type="GeneID" id="20235082"/>
<evidence type="ECO:0000256" key="3">
    <source>
        <dbReference type="ARBA" id="ARBA00022576"/>
    </source>
</evidence>
<evidence type="ECO:0000259" key="7">
    <source>
        <dbReference type="Pfam" id="PF00155"/>
    </source>
</evidence>
<feature type="non-terminal residue" evidence="8">
    <location>
        <position position="1"/>
    </location>
</feature>
<protein>
    <recommendedName>
        <fullName evidence="7">Aminotransferase class I/classII large domain-containing protein</fullName>
    </recommendedName>
</protein>
<organism evidence="8 9">
    <name type="scientific">Lottia gigantea</name>
    <name type="common">Giant owl limpet</name>
    <dbReference type="NCBI Taxonomy" id="225164"/>
    <lineage>
        <taxon>Eukaryota</taxon>
        <taxon>Metazoa</taxon>
        <taxon>Spiralia</taxon>
        <taxon>Lophotrochozoa</taxon>
        <taxon>Mollusca</taxon>
        <taxon>Gastropoda</taxon>
        <taxon>Patellogastropoda</taxon>
        <taxon>Lottioidea</taxon>
        <taxon>Lottiidae</taxon>
        <taxon>Lottia</taxon>
    </lineage>
</organism>
<dbReference type="OMA" id="NAHIMED"/>
<dbReference type="HOGENOM" id="CLU_017584_4_0_1"/>
<dbReference type="Gene3D" id="3.90.1150.10">
    <property type="entry name" value="Aspartate Aminotransferase, domain 1"/>
    <property type="match status" value="1"/>
</dbReference>
<evidence type="ECO:0000313" key="8">
    <source>
        <dbReference type="EMBL" id="ESO85037.1"/>
    </source>
</evidence>
<dbReference type="UniPathway" id="UPA00334">
    <property type="reaction ID" value="UER00726"/>
</dbReference>
<proteinExistence type="inferred from homology"/>
<dbReference type="CTD" id="20235082"/>
<dbReference type="PANTHER" id="PTHR43807">
    <property type="entry name" value="FI04487P"/>
    <property type="match status" value="1"/>
</dbReference>
<dbReference type="STRING" id="225164.V3ZL75"/>
<dbReference type="KEGG" id="lgi:LOTGIDRAFT_146236"/>
<keyword evidence="3" id="KW-0032">Aminotransferase</keyword>
<keyword evidence="4" id="KW-0808">Transferase</keyword>
<comment type="pathway">
    <text evidence="6">Amino-acid degradation; L-kynurenine degradation; kynurenate from L-kynurenine: step 1/2.</text>
</comment>
<evidence type="ECO:0000313" key="9">
    <source>
        <dbReference type="Proteomes" id="UP000030746"/>
    </source>
</evidence>
<dbReference type="Proteomes" id="UP000030746">
    <property type="component" value="Unassembled WGS sequence"/>
</dbReference>
<evidence type="ECO:0000256" key="6">
    <source>
        <dbReference type="ARBA" id="ARBA00024016"/>
    </source>
</evidence>
<reference evidence="8 9" key="1">
    <citation type="journal article" date="2013" name="Nature">
        <title>Insights into bilaterian evolution from three spiralian genomes.</title>
        <authorList>
            <person name="Simakov O."/>
            <person name="Marletaz F."/>
            <person name="Cho S.J."/>
            <person name="Edsinger-Gonzales E."/>
            <person name="Havlak P."/>
            <person name="Hellsten U."/>
            <person name="Kuo D.H."/>
            <person name="Larsson T."/>
            <person name="Lv J."/>
            <person name="Arendt D."/>
            <person name="Savage R."/>
            <person name="Osoegawa K."/>
            <person name="de Jong P."/>
            <person name="Grimwood J."/>
            <person name="Chapman J.A."/>
            <person name="Shapiro H."/>
            <person name="Aerts A."/>
            <person name="Otillar R.P."/>
            <person name="Terry A.Y."/>
            <person name="Boore J.L."/>
            <person name="Grigoriev I.V."/>
            <person name="Lindberg D.R."/>
            <person name="Seaver E.C."/>
            <person name="Weisblat D.A."/>
            <person name="Putnam N.H."/>
            <person name="Rokhsar D.S."/>
        </authorList>
    </citation>
    <scope>NUCLEOTIDE SEQUENCE [LARGE SCALE GENOMIC DNA]</scope>
</reference>
<comment type="cofactor">
    <cofactor evidence="1">
        <name>pyridoxal 5'-phosphate</name>
        <dbReference type="ChEBI" id="CHEBI:597326"/>
    </cofactor>
</comment>
<sequence length="256" mass="28949">QVIIIEPFFDCYDPMVKVAGGQSIFVPIRPVIEGPTSSVDWKIDESELESKFNQKTKAIIINTPNNPLGKVFSREELEMISRLCIKYDVICISDEVYEWLVFGESKHIKIATLPGMWERTLTIGSAGKTFSATGWKLGWTIGPANLLLGAQCMHQNCNYNCPTILQEAVALAFEHELPKIDTPECYFKQLPLEIIPKRDMLISLFNEMGMWPVIPDGGYFLMADISGIDVDLSGENPEEARDVKFVKWMTKNKVCY</sequence>
<comment type="similarity">
    <text evidence="2">Belongs to the class-I pyridoxal-phosphate-dependent aminotransferase family.</text>
</comment>
<dbReference type="FunFam" id="3.40.640.10:FF:000024">
    <property type="entry name" value="Kynurenine--oxoglutarate transaminase 3"/>
    <property type="match status" value="1"/>
</dbReference>
<dbReference type="GO" id="GO:0016212">
    <property type="term" value="F:kynurenine-oxoglutarate transaminase activity"/>
    <property type="evidence" value="ECO:0007669"/>
    <property type="project" value="TreeGrafter"/>
</dbReference>
<dbReference type="Gene3D" id="3.40.640.10">
    <property type="entry name" value="Type I PLP-dependent aspartate aminotransferase-like (Major domain)"/>
    <property type="match status" value="1"/>
</dbReference>
<dbReference type="AlphaFoldDB" id="V3ZL75"/>
<evidence type="ECO:0000256" key="5">
    <source>
        <dbReference type="ARBA" id="ARBA00022898"/>
    </source>
</evidence>
<dbReference type="GO" id="GO:0097053">
    <property type="term" value="P:L-kynurenine catabolic process"/>
    <property type="evidence" value="ECO:0007669"/>
    <property type="project" value="UniProtKB-UniPathway"/>
</dbReference>
<dbReference type="InterPro" id="IPR015421">
    <property type="entry name" value="PyrdxlP-dep_Trfase_major"/>
</dbReference>
<evidence type="ECO:0000256" key="2">
    <source>
        <dbReference type="ARBA" id="ARBA00007441"/>
    </source>
</evidence>
<evidence type="ECO:0000256" key="1">
    <source>
        <dbReference type="ARBA" id="ARBA00001933"/>
    </source>
</evidence>
<dbReference type="PANTHER" id="PTHR43807:SF20">
    <property type="entry name" value="FI04487P"/>
    <property type="match status" value="1"/>
</dbReference>
<dbReference type="SUPFAM" id="SSF53383">
    <property type="entry name" value="PLP-dependent transferases"/>
    <property type="match status" value="1"/>
</dbReference>
<dbReference type="GO" id="GO:0030170">
    <property type="term" value="F:pyridoxal phosphate binding"/>
    <property type="evidence" value="ECO:0007669"/>
    <property type="project" value="InterPro"/>
</dbReference>
<evidence type="ECO:0000256" key="4">
    <source>
        <dbReference type="ARBA" id="ARBA00022679"/>
    </source>
</evidence>
<dbReference type="Pfam" id="PF00155">
    <property type="entry name" value="Aminotran_1_2"/>
    <property type="match status" value="1"/>
</dbReference>
<dbReference type="InterPro" id="IPR051326">
    <property type="entry name" value="Kynurenine-oxoglutarate_AT"/>
</dbReference>
<keyword evidence="9" id="KW-1185">Reference proteome</keyword>
<dbReference type="CDD" id="cd00609">
    <property type="entry name" value="AAT_like"/>
    <property type="match status" value="1"/>
</dbReference>
<dbReference type="InterPro" id="IPR004839">
    <property type="entry name" value="Aminotransferase_I/II_large"/>
</dbReference>
<dbReference type="GO" id="GO:0005739">
    <property type="term" value="C:mitochondrion"/>
    <property type="evidence" value="ECO:0007669"/>
    <property type="project" value="TreeGrafter"/>
</dbReference>